<evidence type="ECO:0000313" key="2">
    <source>
        <dbReference type="Proteomes" id="UP001145742"/>
    </source>
</evidence>
<evidence type="ECO:0000313" key="1">
    <source>
        <dbReference type="EMBL" id="KAJ7427667.1"/>
    </source>
</evidence>
<gene>
    <name evidence="1" type="ORF">WISP_04827</name>
</gene>
<organism evidence="1 2">
    <name type="scientific">Willisornis vidua</name>
    <name type="common">Xingu scale-backed antbird</name>
    <dbReference type="NCBI Taxonomy" id="1566151"/>
    <lineage>
        <taxon>Eukaryota</taxon>
        <taxon>Metazoa</taxon>
        <taxon>Chordata</taxon>
        <taxon>Craniata</taxon>
        <taxon>Vertebrata</taxon>
        <taxon>Euteleostomi</taxon>
        <taxon>Archelosauria</taxon>
        <taxon>Archosauria</taxon>
        <taxon>Dinosauria</taxon>
        <taxon>Saurischia</taxon>
        <taxon>Theropoda</taxon>
        <taxon>Coelurosauria</taxon>
        <taxon>Aves</taxon>
        <taxon>Neognathae</taxon>
        <taxon>Neoaves</taxon>
        <taxon>Telluraves</taxon>
        <taxon>Australaves</taxon>
        <taxon>Passeriformes</taxon>
        <taxon>Thamnophilidae</taxon>
        <taxon>Willisornis</taxon>
    </lineage>
</organism>
<reference evidence="1" key="1">
    <citation type="submission" date="2019-10" db="EMBL/GenBank/DDBJ databases">
        <authorList>
            <person name="Soares A.E.R."/>
            <person name="Aleixo A."/>
            <person name="Schneider P."/>
            <person name="Miyaki C.Y."/>
            <person name="Schneider M.P."/>
            <person name="Mello C."/>
            <person name="Vasconcelos A.T.R."/>
        </authorList>
    </citation>
    <scope>NUCLEOTIDE SEQUENCE</scope>
    <source>
        <tissue evidence="1">Muscle</tissue>
    </source>
</reference>
<comment type="caution">
    <text evidence="1">The sequence shown here is derived from an EMBL/GenBank/DDBJ whole genome shotgun (WGS) entry which is preliminary data.</text>
</comment>
<dbReference type="EMBL" id="WHWB01031873">
    <property type="protein sequence ID" value="KAJ7427667.1"/>
    <property type="molecule type" value="Genomic_DNA"/>
</dbReference>
<dbReference type="Proteomes" id="UP001145742">
    <property type="component" value="Unassembled WGS sequence"/>
</dbReference>
<proteinExistence type="predicted"/>
<protein>
    <submittedName>
        <fullName evidence="1">Uncharacterized protein</fullName>
    </submittedName>
</protein>
<accession>A0ABQ9DXS5</accession>
<sequence length="68" mass="7841">MWDKKLLVAEEAKATPWWDAFHPKSCILGSEVGIEYPLFQSSKEIVDGQVIVPREFGRTKIMEQILYS</sequence>
<name>A0ABQ9DXS5_9PASS</name>
<keyword evidence="2" id="KW-1185">Reference proteome</keyword>